<evidence type="ECO:0000313" key="7">
    <source>
        <dbReference type="Proteomes" id="UP000192758"/>
    </source>
</evidence>
<dbReference type="Pfam" id="PF04061">
    <property type="entry name" value="ORMDL"/>
    <property type="match status" value="1"/>
</dbReference>
<dbReference type="STRING" id="646526.A0A1W0E749"/>
<evidence type="ECO:0000256" key="3">
    <source>
        <dbReference type="ARBA" id="ARBA00022989"/>
    </source>
</evidence>
<protein>
    <submittedName>
        <fullName evidence="6">Uncharacterized protein</fullName>
    </submittedName>
</protein>
<accession>A0A1W0E749</accession>
<dbReference type="InterPro" id="IPR007203">
    <property type="entry name" value="ORMDL"/>
</dbReference>
<evidence type="ECO:0000256" key="2">
    <source>
        <dbReference type="ARBA" id="ARBA00022692"/>
    </source>
</evidence>
<keyword evidence="7" id="KW-1185">Reference proteome</keyword>
<comment type="subcellular location">
    <subcellularLocation>
        <location evidence="1">Membrane</location>
        <topology evidence="1">Multi-pass membrane protein</topology>
    </subcellularLocation>
</comment>
<feature type="transmembrane region" description="Helical" evidence="5">
    <location>
        <begin position="21"/>
        <end position="38"/>
    </location>
</feature>
<evidence type="ECO:0000256" key="1">
    <source>
        <dbReference type="ARBA" id="ARBA00004141"/>
    </source>
</evidence>
<feature type="transmembrane region" description="Helical" evidence="5">
    <location>
        <begin position="44"/>
        <end position="67"/>
    </location>
</feature>
<keyword evidence="4 5" id="KW-0472">Membrane</keyword>
<comment type="caution">
    <text evidence="6">The sequence shown here is derived from an EMBL/GenBank/DDBJ whole genome shotgun (WGS) entry which is preliminary data.</text>
</comment>
<gene>
    <name evidence="6" type="ORF">EHP00_1808</name>
</gene>
<evidence type="ECO:0000313" key="6">
    <source>
        <dbReference type="EMBL" id="OQS55048.1"/>
    </source>
</evidence>
<dbReference type="VEuPathDB" id="MicrosporidiaDB:EHP00_1808"/>
<feature type="transmembrane region" description="Helical" evidence="5">
    <location>
        <begin position="118"/>
        <end position="136"/>
    </location>
</feature>
<keyword evidence="2 5" id="KW-0812">Transmembrane</keyword>
<dbReference type="EMBL" id="MNPJ01000014">
    <property type="protein sequence ID" value="OQS55048.1"/>
    <property type="molecule type" value="Genomic_DNA"/>
</dbReference>
<keyword evidence="3 5" id="KW-1133">Transmembrane helix</keyword>
<sequence length="149" mass="18067">MKKNKNRNIYFSENISWALQKGSWILHFILTFIIYTIFEQLFNYNLSLQLTLISDNVLTFIFFHWIVGDPFDKNYREFTFWEQLSEQMEANSTLIFMSLYPIGLFMIVSRFVKWNLKLYFISLVTLILITVPKLSFMHMKRLFGVKRYD</sequence>
<proteinExistence type="predicted"/>
<dbReference type="Proteomes" id="UP000192758">
    <property type="component" value="Unassembled WGS sequence"/>
</dbReference>
<feature type="transmembrane region" description="Helical" evidence="5">
    <location>
        <begin position="94"/>
        <end position="112"/>
    </location>
</feature>
<dbReference type="GO" id="GO:0005789">
    <property type="term" value="C:endoplasmic reticulum membrane"/>
    <property type="evidence" value="ECO:0007669"/>
    <property type="project" value="InterPro"/>
</dbReference>
<dbReference type="AlphaFoldDB" id="A0A1W0E749"/>
<organism evidence="6 7">
    <name type="scientific">Ecytonucleospora hepatopenaei</name>
    <dbReference type="NCBI Taxonomy" id="646526"/>
    <lineage>
        <taxon>Eukaryota</taxon>
        <taxon>Fungi</taxon>
        <taxon>Fungi incertae sedis</taxon>
        <taxon>Microsporidia</taxon>
        <taxon>Enterocytozoonidae</taxon>
        <taxon>Ecytonucleospora</taxon>
    </lineage>
</organism>
<name>A0A1W0E749_9MICR</name>
<dbReference type="PANTHER" id="PTHR12665">
    <property type="entry name" value="ORMDL PROTEINS"/>
    <property type="match status" value="1"/>
</dbReference>
<evidence type="ECO:0000256" key="5">
    <source>
        <dbReference type="SAM" id="Phobius"/>
    </source>
</evidence>
<reference evidence="6 7" key="1">
    <citation type="journal article" date="2017" name="Environ. Microbiol.">
        <title>Decay of the glycolytic pathway and adaptation to intranuclear parasitism within Enterocytozoonidae microsporidia.</title>
        <authorList>
            <person name="Wiredu Boakye D."/>
            <person name="Jaroenlak P."/>
            <person name="Prachumwat A."/>
            <person name="Williams T.A."/>
            <person name="Bateman K.S."/>
            <person name="Itsathitphaisarn O."/>
            <person name="Sritunyalucksana K."/>
            <person name="Paszkiewicz K.H."/>
            <person name="Moore K.A."/>
            <person name="Stentiford G.D."/>
            <person name="Williams B.A."/>
        </authorList>
    </citation>
    <scope>NUCLEOTIDE SEQUENCE [LARGE SCALE GENOMIC DNA]</scope>
    <source>
        <strain evidence="6 7">TH1</strain>
    </source>
</reference>
<dbReference type="OrthoDB" id="1932233at2759"/>
<evidence type="ECO:0000256" key="4">
    <source>
        <dbReference type="ARBA" id="ARBA00023136"/>
    </source>
</evidence>